<keyword evidence="2" id="KW-1185">Reference proteome</keyword>
<proteinExistence type="predicted"/>
<comment type="caution">
    <text evidence="1">The sequence shown here is derived from an EMBL/GenBank/DDBJ whole genome shotgun (WGS) entry which is preliminary data.</text>
</comment>
<evidence type="ECO:0000313" key="2">
    <source>
        <dbReference type="Proteomes" id="UP001054837"/>
    </source>
</evidence>
<reference evidence="1 2" key="1">
    <citation type="submission" date="2021-06" db="EMBL/GenBank/DDBJ databases">
        <title>Caerostris darwini draft genome.</title>
        <authorList>
            <person name="Kono N."/>
            <person name="Arakawa K."/>
        </authorList>
    </citation>
    <scope>NUCLEOTIDE SEQUENCE [LARGE SCALE GENOMIC DNA]</scope>
</reference>
<sequence length="138" mass="15404">FFPIFIKEPTVKETATAEVSSQFGVENQNPYNPETSGFLFSGMLRGEENESALTHLQQPSEENSAIMNQNLQCFEAWNPNHPANAPMPVAEPCVLPGFQETFGRRKPLMNQLTQHDNASSKMQCSGINHLASCCIRFQ</sequence>
<protein>
    <submittedName>
        <fullName evidence="1">Uncharacterized protein</fullName>
    </submittedName>
</protein>
<name>A0AAV4RM77_9ARAC</name>
<dbReference type="Proteomes" id="UP001054837">
    <property type="component" value="Unassembled WGS sequence"/>
</dbReference>
<feature type="non-terminal residue" evidence="1">
    <location>
        <position position="1"/>
    </location>
</feature>
<evidence type="ECO:0000313" key="1">
    <source>
        <dbReference type="EMBL" id="GIY22021.1"/>
    </source>
</evidence>
<dbReference type="EMBL" id="BPLQ01006388">
    <property type="protein sequence ID" value="GIY22021.1"/>
    <property type="molecule type" value="Genomic_DNA"/>
</dbReference>
<accession>A0AAV4RM77</accession>
<gene>
    <name evidence="1" type="ORF">CDAR_37961</name>
</gene>
<dbReference type="AlphaFoldDB" id="A0AAV4RM77"/>
<organism evidence="1 2">
    <name type="scientific">Caerostris darwini</name>
    <dbReference type="NCBI Taxonomy" id="1538125"/>
    <lineage>
        <taxon>Eukaryota</taxon>
        <taxon>Metazoa</taxon>
        <taxon>Ecdysozoa</taxon>
        <taxon>Arthropoda</taxon>
        <taxon>Chelicerata</taxon>
        <taxon>Arachnida</taxon>
        <taxon>Araneae</taxon>
        <taxon>Araneomorphae</taxon>
        <taxon>Entelegynae</taxon>
        <taxon>Araneoidea</taxon>
        <taxon>Araneidae</taxon>
        <taxon>Caerostris</taxon>
    </lineage>
</organism>